<dbReference type="InterPro" id="IPR004358">
    <property type="entry name" value="Sig_transdc_His_kin-like_C"/>
</dbReference>
<dbReference type="SMART" id="SM00387">
    <property type="entry name" value="HATPase_c"/>
    <property type="match status" value="1"/>
</dbReference>
<evidence type="ECO:0000256" key="2">
    <source>
        <dbReference type="ARBA" id="ARBA00012438"/>
    </source>
</evidence>
<feature type="domain" description="Histidine kinase" evidence="11">
    <location>
        <begin position="261"/>
        <end position="461"/>
    </location>
</feature>
<dbReference type="PANTHER" id="PTHR43065:SF10">
    <property type="entry name" value="PEROXIDE STRESS-ACTIVATED HISTIDINE KINASE MAK3"/>
    <property type="match status" value="1"/>
</dbReference>
<dbReference type="CDD" id="cd06225">
    <property type="entry name" value="HAMP"/>
    <property type="match status" value="1"/>
</dbReference>
<evidence type="ECO:0000256" key="7">
    <source>
        <dbReference type="ARBA" id="ARBA00022840"/>
    </source>
</evidence>
<dbReference type="CDD" id="cd00075">
    <property type="entry name" value="HATPase"/>
    <property type="match status" value="1"/>
</dbReference>
<keyword evidence="9" id="KW-0175">Coiled coil</keyword>
<dbReference type="Gene3D" id="3.30.565.10">
    <property type="entry name" value="Histidine kinase-like ATPase, C-terminal domain"/>
    <property type="match status" value="1"/>
</dbReference>
<dbReference type="Gene3D" id="6.10.340.10">
    <property type="match status" value="1"/>
</dbReference>
<evidence type="ECO:0000256" key="3">
    <source>
        <dbReference type="ARBA" id="ARBA00022553"/>
    </source>
</evidence>
<evidence type="ECO:0000256" key="6">
    <source>
        <dbReference type="ARBA" id="ARBA00022777"/>
    </source>
</evidence>
<keyword evidence="7" id="KW-0067">ATP-binding</keyword>
<feature type="transmembrane region" description="Helical" evidence="10">
    <location>
        <begin position="171"/>
        <end position="189"/>
    </location>
</feature>
<evidence type="ECO:0000256" key="1">
    <source>
        <dbReference type="ARBA" id="ARBA00000085"/>
    </source>
</evidence>
<evidence type="ECO:0000256" key="10">
    <source>
        <dbReference type="SAM" id="Phobius"/>
    </source>
</evidence>
<evidence type="ECO:0000256" key="8">
    <source>
        <dbReference type="ARBA" id="ARBA00023012"/>
    </source>
</evidence>
<dbReference type="SUPFAM" id="SSF47384">
    <property type="entry name" value="Homodimeric domain of signal transducing histidine kinase"/>
    <property type="match status" value="1"/>
</dbReference>
<dbReference type="Gene3D" id="1.10.287.130">
    <property type="match status" value="1"/>
</dbReference>
<dbReference type="SUPFAM" id="SSF158472">
    <property type="entry name" value="HAMP domain-like"/>
    <property type="match status" value="1"/>
</dbReference>
<dbReference type="CDD" id="cd00082">
    <property type="entry name" value="HisKA"/>
    <property type="match status" value="1"/>
</dbReference>
<dbReference type="EMBL" id="CP026994">
    <property type="protein sequence ID" value="QLH04081.1"/>
    <property type="molecule type" value="Genomic_DNA"/>
</dbReference>
<feature type="coiled-coil region" evidence="9">
    <location>
        <begin position="225"/>
        <end position="252"/>
    </location>
</feature>
<dbReference type="SMART" id="SM00388">
    <property type="entry name" value="HisKA"/>
    <property type="match status" value="1"/>
</dbReference>
<dbReference type="GO" id="GO:0005524">
    <property type="term" value="F:ATP binding"/>
    <property type="evidence" value="ECO:0007669"/>
    <property type="project" value="UniProtKB-KW"/>
</dbReference>
<dbReference type="InterPro" id="IPR003661">
    <property type="entry name" value="HisK_dim/P_dom"/>
</dbReference>
<keyword evidence="10" id="KW-0472">Membrane</keyword>
<dbReference type="GO" id="GO:0016020">
    <property type="term" value="C:membrane"/>
    <property type="evidence" value="ECO:0007669"/>
    <property type="project" value="InterPro"/>
</dbReference>
<dbReference type="KEGG" id="nox:C5F49_01170"/>
<dbReference type="EC" id="2.7.13.3" evidence="2"/>
<dbReference type="Proteomes" id="UP000509441">
    <property type="component" value="Chromosome"/>
</dbReference>
<evidence type="ECO:0000256" key="5">
    <source>
        <dbReference type="ARBA" id="ARBA00022741"/>
    </source>
</evidence>
<dbReference type="PANTHER" id="PTHR43065">
    <property type="entry name" value="SENSOR HISTIDINE KINASE"/>
    <property type="match status" value="1"/>
</dbReference>
<dbReference type="Pfam" id="PF02518">
    <property type="entry name" value="HATPase_c"/>
    <property type="match status" value="1"/>
</dbReference>
<dbReference type="AlphaFoldDB" id="A0A7D5R9T2"/>
<keyword evidence="5" id="KW-0547">Nucleotide-binding</keyword>
<dbReference type="GeneID" id="56060515"/>
<evidence type="ECO:0000259" key="12">
    <source>
        <dbReference type="PROSITE" id="PS50885"/>
    </source>
</evidence>
<proteinExistence type="predicted"/>
<comment type="catalytic activity">
    <reaction evidence="1">
        <text>ATP + protein L-histidine = ADP + protein N-phospho-L-histidine.</text>
        <dbReference type="EC" id="2.7.13.3"/>
    </reaction>
</comment>
<dbReference type="Pfam" id="PF00512">
    <property type="entry name" value="HisKA"/>
    <property type="match status" value="1"/>
</dbReference>
<keyword evidence="10" id="KW-0812">Transmembrane</keyword>
<evidence type="ECO:0000313" key="13">
    <source>
        <dbReference type="EMBL" id="QLH04081.1"/>
    </source>
</evidence>
<keyword evidence="8" id="KW-0902">Two-component regulatory system</keyword>
<keyword evidence="3" id="KW-0597">Phosphoprotein</keyword>
<keyword evidence="14" id="KW-1185">Reference proteome</keyword>
<dbReference type="InterPro" id="IPR003594">
    <property type="entry name" value="HATPase_dom"/>
</dbReference>
<gene>
    <name evidence="13" type="ORF">C5F49_01170</name>
</gene>
<dbReference type="PRINTS" id="PR00344">
    <property type="entry name" value="BCTRLSENSOR"/>
</dbReference>
<dbReference type="InterPro" id="IPR005467">
    <property type="entry name" value="His_kinase_dom"/>
</dbReference>
<accession>A0A7D5R9T2</accession>
<evidence type="ECO:0000259" key="11">
    <source>
        <dbReference type="PROSITE" id="PS50109"/>
    </source>
</evidence>
<evidence type="ECO:0000313" key="14">
    <source>
        <dbReference type="Proteomes" id="UP000509441"/>
    </source>
</evidence>
<keyword evidence="10" id="KW-1133">Transmembrane helix</keyword>
<dbReference type="InterPro" id="IPR036890">
    <property type="entry name" value="HATPase_C_sf"/>
</dbReference>
<dbReference type="SUPFAM" id="SSF55874">
    <property type="entry name" value="ATPase domain of HSP90 chaperone/DNA topoisomerase II/histidine kinase"/>
    <property type="match status" value="1"/>
</dbReference>
<organism evidence="13 14">
    <name type="scientific">Nitrosopumilus oxyclinae</name>
    <dbReference type="NCBI Taxonomy" id="1959104"/>
    <lineage>
        <taxon>Archaea</taxon>
        <taxon>Nitrososphaerota</taxon>
        <taxon>Nitrososphaeria</taxon>
        <taxon>Nitrosopumilales</taxon>
        <taxon>Nitrosopumilaceae</taxon>
        <taxon>Nitrosopumilus</taxon>
    </lineage>
</organism>
<dbReference type="InterPro" id="IPR003660">
    <property type="entry name" value="HAMP_dom"/>
</dbReference>
<dbReference type="GO" id="GO:0000155">
    <property type="term" value="F:phosphorelay sensor kinase activity"/>
    <property type="evidence" value="ECO:0007669"/>
    <property type="project" value="InterPro"/>
</dbReference>
<reference evidence="13 14" key="1">
    <citation type="submission" date="2018-02" db="EMBL/GenBank/DDBJ databases">
        <title>Complete genome of Nitrosopumilus oxyclinae HCE1.</title>
        <authorList>
            <person name="Qin W."/>
            <person name="Zheng Y."/>
            <person name="Stahl D.A."/>
        </authorList>
    </citation>
    <scope>NUCLEOTIDE SEQUENCE [LARGE SCALE GENOMIC DNA]</scope>
    <source>
        <strain evidence="13 14">HCE1</strain>
    </source>
</reference>
<feature type="domain" description="HAMP" evidence="12">
    <location>
        <begin position="192"/>
        <end position="244"/>
    </location>
</feature>
<dbReference type="OrthoDB" id="8127at2157"/>
<name>A0A7D5R9T2_9ARCH</name>
<keyword evidence="4" id="KW-0808">Transferase</keyword>
<evidence type="ECO:0000256" key="9">
    <source>
        <dbReference type="SAM" id="Coils"/>
    </source>
</evidence>
<dbReference type="PROSITE" id="PS50885">
    <property type="entry name" value="HAMP"/>
    <property type="match status" value="1"/>
</dbReference>
<dbReference type="PROSITE" id="PS50109">
    <property type="entry name" value="HIS_KIN"/>
    <property type="match status" value="1"/>
</dbReference>
<evidence type="ECO:0000256" key="4">
    <source>
        <dbReference type="ARBA" id="ARBA00022679"/>
    </source>
</evidence>
<keyword evidence="6" id="KW-0418">Kinase</keyword>
<dbReference type="RefSeq" id="WP_179362954.1">
    <property type="nucleotide sequence ID" value="NZ_CP026994.1"/>
</dbReference>
<dbReference type="InterPro" id="IPR036097">
    <property type="entry name" value="HisK_dim/P_sf"/>
</dbReference>
<protein>
    <recommendedName>
        <fullName evidence="2">histidine kinase</fullName>
        <ecNumber evidence="2">2.7.13.3</ecNumber>
    </recommendedName>
</protein>
<sequence length="466" mass="53353">MQWQYSQEIKAISEYHKIMSIPSITVLQQIKTNFQEMHMTNMMIINENGLEDTKKIEEKYQKSKNELNEKIDDYFAIAYKQNPNGEYLASAETQEQILDCVSLIRQSVEDHDKIFTQFQNNQISSTEIIPLIEKAEIDFHNVIDKNSRMEISTMEQVQSNVNKIEENMKNVFLGSSVAAIITAIIIIMFTSRFISKPISELIEITKEISMGNFNKKEIKSINSDVNEISISLNNMSEELEKYKSKIIMQEKLSSIGELASRLAHDIKNPLTVIKVSLDLIKSTNKNLSTEDIEKFERIEDAMYRITHQIDNVLDFIKGKPMEFVNHKIKEILDSVINDLPKSNKISMEIVSEDSEIECDFEAMKVVLINLVINSMHAIEDEGKIKINSKVRGDKVIIQIEDSGPGIPKEKLEKIFEPLYTTKQEGTGLGLASCKSIIEQHNGKISVKNNPTRFIIELPKKINQSKK</sequence>